<dbReference type="SUPFAM" id="SSF51556">
    <property type="entry name" value="Metallo-dependent hydrolases"/>
    <property type="match status" value="1"/>
</dbReference>
<name>A0A117UV78_9SPHN</name>
<evidence type="ECO:0000256" key="2">
    <source>
        <dbReference type="ARBA" id="ARBA00006676"/>
    </source>
</evidence>
<gene>
    <name evidence="9" type="ORF">AQZ52_10305</name>
</gene>
<dbReference type="PANTHER" id="PTHR11409:SF43">
    <property type="entry name" value="ADENOSINE DEAMINASE"/>
    <property type="match status" value="1"/>
</dbReference>
<keyword evidence="10" id="KW-1185">Reference proteome</keyword>
<sequence>MARALGAVLLAAPAAPALAEPALSDPAREAAVARLIEEARESPPALRVLLRGMPKGGDLHNHLAGAIYAEDFLTWADEKGFCVDAGGLSVEPPPCPAERRITTFAAAHEFAMDRLIDAMSTRGVQRGVGANDASGHTQFFRSFERFGPMGGETAKMLTAARRTAAGDTVSYLELDHNTLTLTSVVRAAGDAALAQGDLAAVYAEEAKAFAGLIPKARAELDADEAVSAKAMACGTPAAEPACKVAVHYLFQALRALPPRQVYRSLILGFMMANADPRFVGINIVMPEDAWLARRDYGLHMAMLRLLAAKYPRVKMTLHAGEVTLGQVPPADLRDHIAQAVAVGAKRIGHGTGIAFEDRAEDTMARMAREGVAVEINLTSNAVILGVKGADHPLNLYRAHGVPVVLSTDDEGVLRSDMTNEYVRAVREQGLGYSDLKRIARAGLAYSFVPGGALWSDPVGLVPVPACADSATPSCAKYLASNEKARLQMDLEHQFATYETERLARARKVS</sequence>
<dbReference type="InterPro" id="IPR032466">
    <property type="entry name" value="Metal_Hydrolase"/>
</dbReference>
<dbReference type="Gene3D" id="3.20.20.140">
    <property type="entry name" value="Metal-dependent hydrolases"/>
    <property type="match status" value="1"/>
</dbReference>
<dbReference type="GO" id="GO:0005829">
    <property type="term" value="C:cytosol"/>
    <property type="evidence" value="ECO:0007669"/>
    <property type="project" value="TreeGrafter"/>
</dbReference>
<evidence type="ECO:0000259" key="8">
    <source>
        <dbReference type="Pfam" id="PF00962"/>
    </source>
</evidence>
<evidence type="ECO:0000256" key="6">
    <source>
        <dbReference type="ARBA" id="ARBA00022833"/>
    </source>
</evidence>
<evidence type="ECO:0000256" key="3">
    <source>
        <dbReference type="ARBA" id="ARBA00012784"/>
    </source>
</evidence>
<evidence type="ECO:0000256" key="1">
    <source>
        <dbReference type="ARBA" id="ARBA00001947"/>
    </source>
</evidence>
<keyword evidence="6" id="KW-0862">Zinc</keyword>
<protein>
    <recommendedName>
        <fullName evidence="3">adenosine deaminase</fullName>
        <ecNumber evidence="3">3.5.4.4</ecNumber>
    </recommendedName>
</protein>
<organism evidence="9 10">
    <name type="scientific">Novosphingobium fuchskuhlense</name>
    <dbReference type="NCBI Taxonomy" id="1117702"/>
    <lineage>
        <taxon>Bacteria</taxon>
        <taxon>Pseudomonadati</taxon>
        <taxon>Pseudomonadota</taxon>
        <taxon>Alphaproteobacteria</taxon>
        <taxon>Sphingomonadales</taxon>
        <taxon>Sphingomonadaceae</taxon>
        <taxon>Novosphingobium</taxon>
    </lineage>
</organism>
<dbReference type="GO" id="GO:0006154">
    <property type="term" value="P:adenosine catabolic process"/>
    <property type="evidence" value="ECO:0007669"/>
    <property type="project" value="TreeGrafter"/>
</dbReference>
<proteinExistence type="inferred from homology"/>
<keyword evidence="7" id="KW-0732">Signal</keyword>
<accession>A0A117UV78</accession>
<dbReference type="GO" id="GO:0046872">
    <property type="term" value="F:metal ion binding"/>
    <property type="evidence" value="ECO:0007669"/>
    <property type="project" value="UniProtKB-KW"/>
</dbReference>
<dbReference type="InterPro" id="IPR006330">
    <property type="entry name" value="Ado/ade_deaminase"/>
</dbReference>
<dbReference type="EC" id="3.5.4.4" evidence="3"/>
<dbReference type="InterPro" id="IPR001365">
    <property type="entry name" value="A_deaminase_dom"/>
</dbReference>
<dbReference type="AlphaFoldDB" id="A0A117UV78"/>
<dbReference type="EMBL" id="LLZS01000007">
    <property type="protein sequence ID" value="KUR71486.1"/>
    <property type="molecule type" value="Genomic_DNA"/>
</dbReference>
<comment type="caution">
    <text evidence="9">The sequence shown here is derived from an EMBL/GenBank/DDBJ whole genome shotgun (WGS) entry which is preliminary data.</text>
</comment>
<dbReference type="Pfam" id="PF00962">
    <property type="entry name" value="A_deaminase"/>
    <property type="match status" value="1"/>
</dbReference>
<evidence type="ECO:0000256" key="5">
    <source>
        <dbReference type="ARBA" id="ARBA00022801"/>
    </source>
</evidence>
<reference evidence="9 10" key="1">
    <citation type="submission" date="2015-10" db="EMBL/GenBank/DDBJ databases">
        <title>Draft genome sequence of Novosphingobium fuchskuhlense DSM 25065 isolated from a surface water sample of the southwest basin of Lake Grosse Fuchskuhle.</title>
        <authorList>
            <person name="Ruckert C."/>
            <person name="Winkler A."/>
            <person name="Glaeser J."/>
            <person name="Grossart H.-P."/>
            <person name="Kalinowski J."/>
            <person name="Glaeser S."/>
        </authorList>
    </citation>
    <scope>NUCLEOTIDE SEQUENCE [LARGE SCALE GENOMIC DNA]</scope>
    <source>
        <strain evidence="9 10">FNE08-7</strain>
    </source>
</reference>
<feature type="chain" id="PRO_5007156984" description="adenosine deaminase" evidence="7">
    <location>
        <begin position="20"/>
        <end position="509"/>
    </location>
</feature>
<dbReference type="GO" id="GO:0004000">
    <property type="term" value="F:adenosine deaminase activity"/>
    <property type="evidence" value="ECO:0007669"/>
    <property type="project" value="UniProtKB-ARBA"/>
</dbReference>
<feature type="signal peptide" evidence="7">
    <location>
        <begin position="1"/>
        <end position="19"/>
    </location>
</feature>
<keyword evidence="4" id="KW-0479">Metal-binding</keyword>
<dbReference type="STRING" id="1117702.AQZ52_10305"/>
<comment type="cofactor">
    <cofactor evidence="1">
        <name>Zn(2+)</name>
        <dbReference type="ChEBI" id="CHEBI:29105"/>
    </cofactor>
</comment>
<evidence type="ECO:0000256" key="4">
    <source>
        <dbReference type="ARBA" id="ARBA00022723"/>
    </source>
</evidence>
<dbReference type="PANTHER" id="PTHR11409">
    <property type="entry name" value="ADENOSINE DEAMINASE"/>
    <property type="match status" value="1"/>
</dbReference>
<comment type="similarity">
    <text evidence="2">Belongs to the metallo-dependent hydrolases superfamily. Adenosine and AMP deaminases family.</text>
</comment>
<dbReference type="GO" id="GO:0043103">
    <property type="term" value="P:hypoxanthine salvage"/>
    <property type="evidence" value="ECO:0007669"/>
    <property type="project" value="TreeGrafter"/>
</dbReference>
<keyword evidence="5" id="KW-0378">Hydrolase</keyword>
<dbReference type="Proteomes" id="UP000058012">
    <property type="component" value="Unassembled WGS sequence"/>
</dbReference>
<evidence type="ECO:0000313" key="9">
    <source>
        <dbReference type="EMBL" id="KUR71486.1"/>
    </source>
</evidence>
<feature type="domain" description="Adenosine deaminase" evidence="8">
    <location>
        <begin position="216"/>
        <end position="449"/>
    </location>
</feature>
<dbReference type="GO" id="GO:0046103">
    <property type="term" value="P:inosine biosynthetic process"/>
    <property type="evidence" value="ECO:0007669"/>
    <property type="project" value="TreeGrafter"/>
</dbReference>
<evidence type="ECO:0000313" key="10">
    <source>
        <dbReference type="Proteomes" id="UP000058012"/>
    </source>
</evidence>
<evidence type="ECO:0000256" key="7">
    <source>
        <dbReference type="SAM" id="SignalP"/>
    </source>
</evidence>